<keyword evidence="2" id="KW-1185">Reference proteome</keyword>
<organism evidence="1 2">
    <name type="scientific">Ambrosia artemisiifolia</name>
    <name type="common">Common ragweed</name>
    <dbReference type="NCBI Taxonomy" id="4212"/>
    <lineage>
        <taxon>Eukaryota</taxon>
        <taxon>Viridiplantae</taxon>
        <taxon>Streptophyta</taxon>
        <taxon>Embryophyta</taxon>
        <taxon>Tracheophyta</taxon>
        <taxon>Spermatophyta</taxon>
        <taxon>Magnoliopsida</taxon>
        <taxon>eudicotyledons</taxon>
        <taxon>Gunneridae</taxon>
        <taxon>Pentapetalae</taxon>
        <taxon>asterids</taxon>
        <taxon>campanulids</taxon>
        <taxon>Asterales</taxon>
        <taxon>Asteraceae</taxon>
        <taxon>Asteroideae</taxon>
        <taxon>Heliantheae alliance</taxon>
        <taxon>Heliantheae</taxon>
        <taxon>Ambrosia</taxon>
    </lineage>
</organism>
<sequence length="81" mass="9053">EQYQRSNSFHTQSCTALGQSLYHQQLTVDVDGGGFVIKEVSISGGGVIGFNCQLRRRRNGWCSRSALDQLQLTVNHKHFGE</sequence>
<dbReference type="AlphaFoldDB" id="A0AAD5CE31"/>
<protein>
    <submittedName>
        <fullName evidence="1">Uncharacterized protein</fullName>
    </submittedName>
</protein>
<gene>
    <name evidence="1" type="ORF">M8C21_031805</name>
</gene>
<feature type="non-terminal residue" evidence="1">
    <location>
        <position position="81"/>
    </location>
</feature>
<reference evidence="1" key="1">
    <citation type="submission" date="2022-06" db="EMBL/GenBank/DDBJ databases">
        <title>Uncovering the hologenomic basis of an extraordinary plant invasion.</title>
        <authorList>
            <person name="Bieker V.C."/>
            <person name="Martin M.D."/>
            <person name="Gilbert T."/>
            <person name="Hodgins K."/>
            <person name="Battlay P."/>
            <person name="Petersen B."/>
            <person name="Wilson J."/>
        </authorList>
    </citation>
    <scope>NUCLEOTIDE SEQUENCE</scope>
    <source>
        <strain evidence="1">AA19_3_7</strain>
        <tissue evidence="1">Leaf</tissue>
    </source>
</reference>
<comment type="caution">
    <text evidence="1">The sequence shown here is derived from an EMBL/GenBank/DDBJ whole genome shotgun (WGS) entry which is preliminary data.</text>
</comment>
<evidence type="ECO:0000313" key="1">
    <source>
        <dbReference type="EMBL" id="KAI7738919.1"/>
    </source>
</evidence>
<name>A0AAD5CE31_AMBAR</name>
<dbReference type="EMBL" id="JAMZMK010008695">
    <property type="protein sequence ID" value="KAI7738919.1"/>
    <property type="molecule type" value="Genomic_DNA"/>
</dbReference>
<evidence type="ECO:0000313" key="2">
    <source>
        <dbReference type="Proteomes" id="UP001206925"/>
    </source>
</evidence>
<proteinExistence type="predicted"/>
<dbReference type="Proteomes" id="UP001206925">
    <property type="component" value="Unassembled WGS sequence"/>
</dbReference>
<accession>A0AAD5CE31</accession>